<feature type="domain" description="EAL" evidence="4">
    <location>
        <begin position="600"/>
        <end position="854"/>
    </location>
</feature>
<dbReference type="InterPro" id="IPR000160">
    <property type="entry name" value="GGDEF_dom"/>
</dbReference>
<feature type="compositionally biased region" description="Low complexity" evidence="1">
    <location>
        <begin position="8"/>
        <end position="20"/>
    </location>
</feature>
<reference evidence="6 7" key="1">
    <citation type="submission" date="2020-07" db="EMBL/GenBank/DDBJ databases">
        <title>Luteimonas sp. SJ-92.</title>
        <authorList>
            <person name="Huang X.-X."/>
            <person name="Xu L."/>
            <person name="Sun J.-Q."/>
        </authorList>
    </citation>
    <scope>NUCLEOTIDE SEQUENCE [LARGE SCALE GENOMIC DNA]</scope>
    <source>
        <strain evidence="6 7">SJ-92</strain>
    </source>
</reference>
<gene>
    <name evidence="6" type="ORF">H0E84_06665</name>
</gene>
<dbReference type="PROSITE" id="PS50887">
    <property type="entry name" value="GGDEF"/>
    <property type="match status" value="1"/>
</dbReference>
<dbReference type="InterPro" id="IPR029787">
    <property type="entry name" value="Nucleotide_cyclase"/>
</dbReference>
<evidence type="ECO:0000259" key="5">
    <source>
        <dbReference type="PROSITE" id="PS50887"/>
    </source>
</evidence>
<dbReference type="InterPro" id="IPR035919">
    <property type="entry name" value="EAL_sf"/>
</dbReference>
<dbReference type="SMART" id="SM00086">
    <property type="entry name" value="PAC"/>
    <property type="match status" value="3"/>
</dbReference>
<dbReference type="PROSITE" id="PS50113">
    <property type="entry name" value="PAC"/>
    <property type="match status" value="1"/>
</dbReference>
<feature type="region of interest" description="Disordered" evidence="1">
    <location>
        <begin position="1"/>
        <end position="20"/>
    </location>
</feature>
<evidence type="ECO:0000256" key="1">
    <source>
        <dbReference type="SAM" id="MobiDB-lite"/>
    </source>
</evidence>
<dbReference type="Gene3D" id="3.30.70.270">
    <property type="match status" value="1"/>
</dbReference>
<dbReference type="SUPFAM" id="SSF55785">
    <property type="entry name" value="PYP-like sensor domain (PAS domain)"/>
    <property type="match status" value="3"/>
</dbReference>
<dbReference type="NCBIfam" id="TIGR00229">
    <property type="entry name" value="sensory_box"/>
    <property type="match status" value="2"/>
</dbReference>
<feature type="domain" description="PAC" evidence="3">
    <location>
        <begin position="377"/>
        <end position="428"/>
    </location>
</feature>
<dbReference type="CDD" id="cd01948">
    <property type="entry name" value="EAL"/>
    <property type="match status" value="1"/>
</dbReference>
<evidence type="ECO:0000259" key="4">
    <source>
        <dbReference type="PROSITE" id="PS50883"/>
    </source>
</evidence>
<dbReference type="SUPFAM" id="SSF141868">
    <property type="entry name" value="EAL domain-like"/>
    <property type="match status" value="1"/>
</dbReference>
<evidence type="ECO:0000259" key="2">
    <source>
        <dbReference type="PROSITE" id="PS50112"/>
    </source>
</evidence>
<dbReference type="InterPro" id="IPR001610">
    <property type="entry name" value="PAC"/>
</dbReference>
<accession>A0A853JA63</accession>
<dbReference type="SMART" id="SM00267">
    <property type="entry name" value="GGDEF"/>
    <property type="match status" value="1"/>
</dbReference>
<feature type="domain" description="PAS" evidence="2">
    <location>
        <begin position="60"/>
        <end position="129"/>
    </location>
</feature>
<protein>
    <submittedName>
        <fullName evidence="6">EAL domain-containing protein</fullName>
    </submittedName>
</protein>
<evidence type="ECO:0000313" key="6">
    <source>
        <dbReference type="EMBL" id="NZA26063.1"/>
    </source>
</evidence>
<dbReference type="PANTHER" id="PTHR44757:SF2">
    <property type="entry name" value="BIOFILM ARCHITECTURE MAINTENANCE PROTEIN MBAA"/>
    <property type="match status" value="1"/>
</dbReference>
<dbReference type="PROSITE" id="PS50112">
    <property type="entry name" value="PAS"/>
    <property type="match status" value="1"/>
</dbReference>
<dbReference type="InterPro" id="IPR013656">
    <property type="entry name" value="PAS_4"/>
</dbReference>
<organism evidence="6 7">
    <name type="scientific">Luteimonas salinisoli</name>
    <dbReference type="NCBI Taxonomy" id="2752307"/>
    <lineage>
        <taxon>Bacteria</taxon>
        <taxon>Pseudomonadati</taxon>
        <taxon>Pseudomonadota</taxon>
        <taxon>Gammaproteobacteria</taxon>
        <taxon>Lysobacterales</taxon>
        <taxon>Lysobacteraceae</taxon>
        <taxon>Luteimonas</taxon>
    </lineage>
</organism>
<dbReference type="AlphaFoldDB" id="A0A853JA63"/>
<dbReference type="PROSITE" id="PS50883">
    <property type="entry name" value="EAL"/>
    <property type="match status" value="1"/>
</dbReference>
<dbReference type="Gene3D" id="3.30.450.20">
    <property type="entry name" value="PAS domain"/>
    <property type="match status" value="3"/>
</dbReference>
<dbReference type="InterPro" id="IPR052155">
    <property type="entry name" value="Biofilm_reg_signaling"/>
</dbReference>
<dbReference type="NCBIfam" id="TIGR00254">
    <property type="entry name" value="GGDEF"/>
    <property type="match status" value="1"/>
</dbReference>
<keyword evidence="7" id="KW-1185">Reference proteome</keyword>
<comment type="caution">
    <text evidence="6">The sequence shown here is derived from an EMBL/GenBank/DDBJ whole genome shotgun (WGS) entry which is preliminary data.</text>
</comment>
<dbReference type="InterPro" id="IPR000700">
    <property type="entry name" value="PAS-assoc_C"/>
</dbReference>
<dbReference type="InterPro" id="IPR035965">
    <property type="entry name" value="PAS-like_dom_sf"/>
</dbReference>
<dbReference type="Gene3D" id="3.20.20.450">
    <property type="entry name" value="EAL domain"/>
    <property type="match status" value="1"/>
</dbReference>
<dbReference type="Proteomes" id="UP000578091">
    <property type="component" value="Unassembled WGS sequence"/>
</dbReference>
<dbReference type="PANTHER" id="PTHR44757">
    <property type="entry name" value="DIGUANYLATE CYCLASE DGCP"/>
    <property type="match status" value="1"/>
</dbReference>
<dbReference type="RefSeq" id="WP_180677860.1">
    <property type="nucleotide sequence ID" value="NZ_JACCKA010000047.1"/>
</dbReference>
<dbReference type="Pfam" id="PF08448">
    <property type="entry name" value="PAS_4"/>
    <property type="match status" value="1"/>
</dbReference>
<evidence type="ECO:0000259" key="3">
    <source>
        <dbReference type="PROSITE" id="PS50113"/>
    </source>
</evidence>
<sequence length="864" mass="94656">MNAGGPGARADAADAGSDPAALAEALEAASRDDALPASARRLLASAATALRGAAADAESSQSRYRALFDAVPDPVSILDERGIVLDLNRAGMAAYRRSRGEIVGQPIEVLNPDLPEDHLQPVLETLRRGGTYVVEVTNMRGDGSRFPVEVHSAGFVHDGRRCIVAVARDLSARREAESRYGQLLEVIDKGVLVQDADDRPLQVNAAAMRILGAEDDRSLADYLAPEKWTVLDETGRRVPPEELPVRRSLRTGQATQSTVLGLYHKPERRLRWLSVTTVPLFAPGSCRPHQVISLFSDVTRLKRDSTLFARAQALARIGGWEWEAGRDALYLTGEAARILDRPQPPATMDALLRCLREGDRARFAHALQQALHRQQPIDLELQGRRSDGRMLWMRIIGEPESDESANVSITGTLQDISERKQAEETLRVQARTDPLTGLLNRDAILGEMGARMDDPAQARLAVLYLDLDRFKMVNDVLGHGAGDELLRHAAQRIVQAAGPEGLIARFGGDEFLVLCSLADDPGRPERIAQRILDAFEGSFGYEGEEFDVTASIGIARAPEDGERPQTVIQSADAAMYDSKRRVRNGWQAYSPALAQSRDDRLRMETQLRRAVDNGEFHLVYQPQVDMRKGSIVAAEALIRWKNHQLGEMRPDHFIGHAETTGDIVRIGRWVLSEACQQVAAWRDAGLGIVRVAVNVSYRQFLGDDLAGTVRGVLDEYRLPGAALELEFTERALIEDAPDTLRTFAELREMGVVLTIDDFGEGYSALNYLRRLPIHGMKLSQLFVEGVPRNHSDVAVCQAIAGIARSLGLGLVAEGVESEPQRRFLLELGVPVGQGFLFAPGLSADAFAHQLGAGLAHGTALRKAR</sequence>
<dbReference type="CDD" id="cd00130">
    <property type="entry name" value="PAS"/>
    <property type="match status" value="2"/>
</dbReference>
<dbReference type="EMBL" id="JACCKA010000047">
    <property type="protein sequence ID" value="NZA26063.1"/>
    <property type="molecule type" value="Genomic_DNA"/>
</dbReference>
<dbReference type="Pfam" id="PF00563">
    <property type="entry name" value="EAL"/>
    <property type="match status" value="1"/>
</dbReference>
<dbReference type="InterPro" id="IPR001633">
    <property type="entry name" value="EAL_dom"/>
</dbReference>
<dbReference type="InterPro" id="IPR043128">
    <property type="entry name" value="Rev_trsase/Diguanyl_cyclase"/>
</dbReference>
<dbReference type="Pfam" id="PF00990">
    <property type="entry name" value="GGDEF"/>
    <property type="match status" value="1"/>
</dbReference>
<dbReference type="SMART" id="SM00091">
    <property type="entry name" value="PAS"/>
    <property type="match status" value="3"/>
</dbReference>
<dbReference type="InterPro" id="IPR000014">
    <property type="entry name" value="PAS"/>
</dbReference>
<name>A0A853JA63_9GAMM</name>
<dbReference type="Pfam" id="PF13426">
    <property type="entry name" value="PAS_9"/>
    <property type="match status" value="2"/>
</dbReference>
<dbReference type="SMART" id="SM00052">
    <property type="entry name" value="EAL"/>
    <property type="match status" value="1"/>
</dbReference>
<feature type="domain" description="GGDEF" evidence="5">
    <location>
        <begin position="458"/>
        <end position="591"/>
    </location>
</feature>
<dbReference type="SUPFAM" id="SSF55073">
    <property type="entry name" value="Nucleotide cyclase"/>
    <property type="match status" value="1"/>
</dbReference>
<evidence type="ECO:0000313" key="7">
    <source>
        <dbReference type="Proteomes" id="UP000578091"/>
    </source>
</evidence>
<proteinExistence type="predicted"/>
<dbReference type="CDD" id="cd01949">
    <property type="entry name" value="GGDEF"/>
    <property type="match status" value="1"/>
</dbReference>